<dbReference type="PROSITE" id="PS50943">
    <property type="entry name" value="HTH_CROC1"/>
    <property type="match status" value="1"/>
</dbReference>
<dbReference type="Gene3D" id="1.10.260.40">
    <property type="entry name" value="lambda repressor-like DNA-binding domains"/>
    <property type="match status" value="1"/>
</dbReference>
<dbReference type="PANTHER" id="PTHR46797:SF1">
    <property type="entry name" value="METHYLPHOSPHONATE SYNTHASE"/>
    <property type="match status" value="1"/>
</dbReference>
<protein>
    <submittedName>
        <fullName evidence="3">XRE family transcriptional regulator</fullName>
    </submittedName>
</protein>
<accession>A0A0X8JKD7</accession>
<dbReference type="GO" id="GO:0003700">
    <property type="term" value="F:DNA-binding transcription factor activity"/>
    <property type="evidence" value="ECO:0007669"/>
    <property type="project" value="TreeGrafter"/>
</dbReference>
<dbReference type="PANTHER" id="PTHR46797">
    <property type="entry name" value="HTH-TYPE TRANSCRIPTIONAL REGULATOR"/>
    <property type="match status" value="1"/>
</dbReference>
<dbReference type="EMBL" id="CP014229">
    <property type="protein sequence ID" value="AMD90207.1"/>
    <property type="molecule type" value="Genomic_DNA"/>
</dbReference>
<dbReference type="Pfam" id="PF01381">
    <property type="entry name" value="HTH_3"/>
    <property type="match status" value="1"/>
</dbReference>
<dbReference type="AlphaFoldDB" id="A0A0X8JKD7"/>
<evidence type="ECO:0000259" key="2">
    <source>
        <dbReference type="PROSITE" id="PS50943"/>
    </source>
</evidence>
<dbReference type="RefSeq" id="WP_062252659.1">
    <property type="nucleotide sequence ID" value="NZ_CP014229.1"/>
</dbReference>
<gene>
    <name evidence="3" type="ORF">AXF13_08765</name>
</gene>
<dbReference type="Proteomes" id="UP000069241">
    <property type="component" value="Chromosome"/>
</dbReference>
<evidence type="ECO:0000313" key="4">
    <source>
        <dbReference type="Proteomes" id="UP000069241"/>
    </source>
</evidence>
<keyword evidence="4" id="KW-1185">Reference proteome</keyword>
<dbReference type="SUPFAM" id="SSF47413">
    <property type="entry name" value="lambda repressor-like DNA-binding domains"/>
    <property type="match status" value="1"/>
</dbReference>
<dbReference type="InterPro" id="IPR050807">
    <property type="entry name" value="TransReg_Diox_bact_type"/>
</dbReference>
<proteinExistence type="predicted"/>
<evidence type="ECO:0000256" key="1">
    <source>
        <dbReference type="ARBA" id="ARBA00023125"/>
    </source>
</evidence>
<keyword evidence="1" id="KW-0238">DNA-binding</keyword>
<organism evidence="3 4">
    <name type="scientific">Desulfovibrio fairfieldensis</name>
    <dbReference type="NCBI Taxonomy" id="44742"/>
    <lineage>
        <taxon>Bacteria</taxon>
        <taxon>Pseudomonadati</taxon>
        <taxon>Thermodesulfobacteriota</taxon>
        <taxon>Desulfovibrionia</taxon>
        <taxon>Desulfovibrionales</taxon>
        <taxon>Desulfovibrionaceae</taxon>
        <taxon>Desulfovibrio</taxon>
    </lineage>
</organism>
<dbReference type="KEGG" id="dfi:AXF13_08765"/>
<dbReference type="GO" id="GO:0003677">
    <property type="term" value="F:DNA binding"/>
    <property type="evidence" value="ECO:0007669"/>
    <property type="project" value="UniProtKB-KW"/>
</dbReference>
<dbReference type="InterPro" id="IPR001387">
    <property type="entry name" value="Cro/C1-type_HTH"/>
</dbReference>
<sequence length="86" mass="9708">MKNCPNLLEALAITVEAIRKERKLTKLAVASDAELQDCYVRGITKGRRNPTITALYAICEALKVSPVEFFRRVEEERANLEKSGKE</sequence>
<name>A0A0X8JKD7_9BACT</name>
<dbReference type="InterPro" id="IPR010982">
    <property type="entry name" value="Lambda_DNA-bd_dom_sf"/>
</dbReference>
<evidence type="ECO:0000313" key="3">
    <source>
        <dbReference type="EMBL" id="AMD90207.1"/>
    </source>
</evidence>
<reference evidence="4" key="1">
    <citation type="submission" date="2016-02" db="EMBL/GenBank/DDBJ databases">
        <authorList>
            <person name="Holder M.E."/>
            <person name="Ajami N.J."/>
            <person name="Petrosino J.F."/>
        </authorList>
    </citation>
    <scope>NUCLEOTIDE SEQUENCE [LARGE SCALE GENOMIC DNA]</scope>
    <source>
        <strain evidence="4">CCUG 45958</strain>
    </source>
</reference>
<dbReference type="CDD" id="cd00093">
    <property type="entry name" value="HTH_XRE"/>
    <property type="match status" value="1"/>
</dbReference>
<feature type="domain" description="HTH cro/C1-type" evidence="2">
    <location>
        <begin position="15"/>
        <end position="69"/>
    </location>
</feature>
<dbReference type="GO" id="GO:0005829">
    <property type="term" value="C:cytosol"/>
    <property type="evidence" value="ECO:0007669"/>
    <property type="project" value="TreeGrafter"/>
</dbReference>
<dbReference type="SMART" id="SM00530">
    <property type="entry name" value="HTH_XRE"/>
    <property type="match status" value="1"/>
</dbReference>
<dbReference type="STRING" id="44742.AXF13_08765"/>